<dbReference type="eggNOG" id="COG0089">
    <property type="taxonomic scope" value="Bacteria"/>
</dbReference>
<dbReference type="PATRIC" id="fig|243164.10.peg.454"/>
<evidence type="ECO:0000313" key="11">
    <source>
        <dbReference type="Proteomes" id="UP000053577"/>
    </source>
</evidence>
<reference evidence="9 11" key="1">
    <citation type="journal article" date="2015" name="Sci. Rep.">
        <title>A comparative genomics and reductive dehalogenase gene transcription study of two chloroethene-respiring bacteria, Dehalococcoides mccartyi strains MB and 11a.</title>
        <authorList>
            <person name="Low A."/>
            <person name="Shen Z."/>
            <person name="Cheng D."/>
            <person name="Rogers M.J."/>
            <person name="Lee P.K."/>
            <person name="He J."/>
        </authorList>
    </citation>
    <scope>NUCLEOTIDE SEQUENCE [LARGE SCALE GENOMIC DNA]</scope>
    <source>
        <strain evidence="9 11">MB</strain>
    </source>
</reference>
<dbReference type="EMBL" id="CP141531">
    <property type="protein sequence ID" value="WRO07851.1"/>
    <property type="molecule type" value="Genomic_DNA"/>
</dbReference>
<dbReference type="GO" id="GO:0019843">
    <property type="term" value="F:rRNA binding"/>
    <property type="evidence" value="ECO:0007669"/>
    <property type="project" value="UniProtKB-UniRule"/>
</dbReference>
<dbReference type="InterPro" id="IPR012677">
    <property type="entry name" value="Nucleotide-bd_a/b_plait_sf"/>
</dbReference>
<comment type="similarity">
    <text evidence="1 6 7">Belongs to the universal ribosomal protein uL23 family.</text>
</comment>
<evidence type="ECO:0000256" key="4">
    <source>
        <dbReference type="ARBA" id="ARBA00022980"/>
    </source>
</evidence>
<evidence type="ECO:0000256" key="7">
    <source>
        <dbReference type="RuleBase" id="RU003934"/>
    </source>
</evidence>
<evidence type="ECO:0000313" key="12">
    <source>
        <dbReference type="Proteomes" id="UP000218257"/>
    </source>
</evidence>
<dbReference type="GO" id="GO:0003735">
    <property type="term" value="F:structural constituent of ribosome"/>
    <property type="evidence" value="ECO:0007669"/>
    <property type="project" value="InterPro"/>
</dbReference>
<evidence type="ECO:0000256" key="3">
    <source>
        <dbReference type="ARBA" id="ARBA00022884"/>
    </source>
</evidence>
<comment type="function">
    <text evidence="6">One of the early assembly proteins it binds 23S rRNA. One of the proteins that surrounds the polypeptide exit tunnel on the outside of the ribosome. Forms the main docking site for trigger factor binding to the ribosome.</text>
</comment>
<dbReference type="PANTHER" id="PTHR11620">
    <property type="entry name" value="60S RIBOSOMAL PROTEIN L23A"/>
    <property type="match status" value="1"/>
</dbReference>
<dbReference type="GO" id="GO:1990904">
    <property type="term" value="C:ribonucleoprotein complex"/>
    <property type="evidence" value="ECO:0007669"/>
    <property type="project" value="UniProtKB-KW"/>
</dbReference>
<dbReference type="GO" id="GO:0006412">
    <property type="term" value="P:translation"/>
    <property type="evidence" value="ECO:0007669"/>
    <property type="project" value="UniProtKB-UniRule"/>
</dbReference>
<sequence>MNLYEVLRRPLISEKNSVQAVQNKYVFEIAKGANKRMVKLAVEQAFNVTVEDVNMLHIPGKQKRMGRNLVQTAGLRKAIITLKEGDKITLFEGV</sequence>
<dbReference type="GeneID" id="3230153"/>
<protein>
    <recommendedName>
        <fullName evidence="6">Large ribosomal subunit protein uL23</fullName>
    </recommendedName>
</protein>
<reference evidence="8 12" key="2">
    <citation type="journal article" date="2017" name="Sci. Rep.">
        <title>Isolation and genomic characterization of a Dehalococcoides strain suggests genomic rearrangement during culture.</title>
        <authorList>
            <person name="Yohda M."/>
            <person name="Ikegami K."/>
            <person name="Aita Y."/>
            <person name="Kitajima M."/>
            <person name="Takechi A."/>
            <person name="Iwamoto M."/>
            <person name="Fukuda T."/>
            <person name="Tamura N."/>
            <person name="Shibasaki J."/>
            <person name="Koike S."/>
            <person name="Komatsu D."/>
            <person name="Miyagi S."/>
            <person name="Nishimura M."/>
            <person name="Uchino Y."/>
            <person name="Shiroma A."/>
            <person name="Shimoji M."/>
            <person name="Tamotsu H."/>
            <person name="Ashimine N."/>
            <person name="Shinzato M."/>
            <person name="Ohki S."/>
            <person name="Nakano K."/>
            <person name="Teruya K."/>
            <person name="Satou K."/>
            <person name="Hirano T."/>
            <person name="Yagi O."/>
        </authorList>
    </citation>
    <scope>NUCLEOTIDE SEQUENCE [LARGE SCALE GENOMIC DNA]</scope>
    <source>
        <strain evidence="8 12">UCH-ATV1</strain>
    </source>
</reference>
<dbReference type="InterPro" id="IPR013025">
    <property type="entry name" value="Ribosomal_uL23-like"/>
</dbReference>
<keyword evidence="4 6" id="KW-0689">Ribosomal protein</keyword>
<accession>A0A0V8M520</accession>
<evidence type="ECO:0000313" key="10">
    <source>
        <dbReference type="EMBL" id="WRO07851.1"/>
    </source>
</evidence>
<gene>
    <name evidence="6 10" type="primary">rplW</name>
    <name evidence="9" type="ORF">DA01_01680</name>
    <name evidence="8" type="ORF">DEHALATV1_0366</name>
    <name evidence="10" type="ORF">VLL09_02900</name>
</gene>
<dbReference type="PROSITE" id="PS00050">
    <property type="entry name" value="RIBOSOMAL_L23"/>
    <property type="match status" value="1"/>
</dbReference>
<dbReference type="Proteomes" id="UP000218257">
    <property type="component" value="Chromosome"/>
</dbReference>
<dbReference type="NCBIfam" id="NF004363">
    <property type="entry name" value="PRK05738.2-4"/>
    <property type="match status" value="1"/>
</dbReference>
<dbReference type="AlphaFoldDB" id="A0A0V8M520"/>
<organism evidence="9 11">
    <name type="scientific">Dehalococcoides mccartyi</name>
    <dbReference type="NCBI Taxonomy" id="61435"/>
    <lineage>
        <taxon>Bacteria</taxon>
        <taxon>Bacillati</taxon>
        <taxon>Chloroflexota</taxon>
        <taxon>Dehalococcoidia</taxon>
        <taxon>Dehalococcoidales</taxon>
        <taxon>Dehalococcoidaceae</taxon>
        <taxon>Dehalococcoides</taxon>
    </lineage>
</organism>
<evidence type="ECO:0000256" key="5">
    <source>
        <dbReference type="ARBA" id="ARBA00023274"/>
    </source>
</evidence>
<evidence type="ECO:0000256" key="6">
    <source>
        <dbReference type="HAMAP-Rule" id="MF_01369"/>
    </source>
</evidence>
<dbReference type="HAMAP" id="MF_01369_B">
    <property type="entry name" value="Ribosomal_uL23_B"/>
    <property type="match status" value="1"/>
</dbReference>
<dbReference type="Gene3D" id="3.30.70.330">
    <property type="match status" value="1"/>
</dbReference>
<proteinExistence type="inferred from homology"/>
<evidence type="ECO:0000313" key="9">
    <source>
        <dbReference type="EMBL" id="KSV18713.1"/>
    </source>
</evidence>
<dbReference type="RefSeq" id="WP_010936253.1">
    <property type="nucleotide sequence ID" value="NZ_AP017649.1"/>
</dbReference>
<evidence type="ECO:0000313" key="8">
    <source>
        <dbReference type="EMBL" id="BAZ96994.1"/>
    </source>
</evidence>
<dbReference type="Pfam" id="PF00276">
    <property type="entry name" value="Ribosomal_L23"/>
    <property type="match status" value="1"/>
</dbReference>
<reference evidence="10" key="3">
    <citation type="submission" date="2023-12" db="EMBL/GenBank/DDBJ databases">
        <title>Isolation of organohalide respiring bacteria Dehalococcoides mccartyi strain GPTCE1 in groundwater collected near a chemical plant in Suzhou, China.</title>
        <authorList>
            <person name="Liu G."/>
        </authorList>
    </citation>
    <scope>NUCLEOTIDE SEQUENCE</scope>
    <source>
        <strain evidence="10">GPTCE1</strain>
    </source>
</reference>
<comment type="subunit">
    <text evidence="6">Part of the 50S ribosomal subunit. Contacts protein L29, and trigger factor when it is bound to the ribosome.</text>
</comment>
<evidence type="ECO:0000256" key="2">
    <source>
        <dbReference type="ARBA" id="ARBA00022730"/>
    </source>
</evidence>
<dbReference type="OrthoDB" id="9793353at2"/>
<dbReference type="Proteomes" id="UP001327986">
    <property type="component" value="Chromosome"/>
</dbReference>
<keyword evidence="2 6" id="KW-0699">rRNA-binding</keyword>
<dbReference type="InterPro" id="IPR012678">
    <property type="entry name" value="Ribosomal_uL23/eL15/eS24_sf"/>
</dbReference>
<name>A0A0V8M520_9CHLR</name>
<keyword evidence="3 6" id="KW-0694">RNA-binding</keyword>
<dbReference type="EMBL" id="AP017649">
    <property type="protein sequence ID" value="BAZ96994.1"/>
    <property type="molecule type" value="Genomic_DNA"/>
</dbReference>
<dbReference type="SUPFAM" id="SSF54189">
    <property type="entry name" value="Ribosomal proteins S24e, L23 and L15e"/>
    <property type="match status" value="1"/>
</dbReference>
<dbReference type="Proteomes" id="UP000053577">
    <property type="component" value="Unassembled WGS sequence"/>
</dbReference>
<dbReference type="SMR" id="A0A0V8M520"/>
<evidence type="ECO:0000256" key="1">
    <source>
        <dbReference type="ARBA" id="ARBA00006700"/>
    </source>
</evidence>
<dbReference type="InterPro" id="IPR001014">
    <property type="entry name" value="Ribosomal_uL23_CS"/>
</dbReference>
<keyword evidence="5 6" id="KW-0687">Ribonucleoprotein</keyword>
<dbReference type="GO" id="GO:0005840">
    <property type="term" value="C:ribosome"/>
    <property type="evidence" value="ECO:0007669"/>
    <property type="project" value="UniProtKB-KW"/>
</dbReference>
<dbReference type="EMBL" id="JGYD01000010">
    <property type="protein sequence ID" value="KSV18713.1"/>
    <property type="molecule type" value="Genomic_DNA"/>
</dbReference>
<dbReference type="FunFam" id="3.30.70.330:FF:000001">
    <property type="entry name" value="50S ribosomal protein L23"/>
    <property type="match status" value="1"/>
</dbReference>